<dbReference type="Pfam" id="PF00355">
    <property type="entry name" value="Rieske"/>
    <property type="match status" value="1"/>
</dbReference>
<dbReference type="InterPro" id="IPR036922">
    <property type="entry name" value="Rieske_2Fe-2S_sf"/>
</dbReference>
<dbReference type="PANTHER" id="PTHR21266:SF60">
    <property type="entry name" value="3-KETOSTEROID-9-ALPHA-MONOOXYGENASE, OXYGENASE COMPONENT"/>
    <property type="match status" value="1"/>
</dbReference>
<dbReference type="SUPFAM" id="SSF55961">
    <property type="entry name" value="Bet v1-like"/>
    <property type="match status" value="1"/>
</dbReference>
<evidence type="ECO:0000256" key="5">
    <source>
        <dbReference type="ARBA" id="ARBA00023014"/>
    </source>
</evidence>
<dbReference type="PANTHER" id="PTHR21266">
    <property type="entry name" value="IRON-SULFUR DOMAIN CONTAINING PROTEIN"/>
    <property type="match status" value="1"/>
</dbReference>
<evidence type="ECO:0000256" key="2">
    <source>
        <dbReference type="ARBA" id="ARBA00022723"/>
    </source>
</evidence>
<dbReference type="CDD" id="cd03469">
    <property type="entry name" value="Rieske_RO_Alpha_N"/>
    <property type="match status" value="1"/>
</dbReference>
<reference evidence="7 8" key="1">
    <citation type="submission" date="2019-06" db="EMBL/GenBank/DDBJ databases">
        <title>Genomic Encyclopedia of Type Strains, Phase IV (KMG-V): Genome sequencing to study the core and pangenomes of soil and plant-associated prokaryotes.</title>
        <authorList>
            <person name="Whitman W."/>
        </authorList>
    </citation>
    <scope>NUCLEOTIDE SEQUENCE [LARGE SCALE GENOMIC DNA]</scope>
    <source>
        <strain evidence="7 8">BR 11880</strain>
    </source>
</reference>
<dbReference type="InterPro" id="IPR044043">
    <property type="entry name" value="VanA_C_cat"/>
</dbReference>
<dbReference type="InterPro" id="IPR050584">
    <property type="entry name" value="Cholesterol_7-desaturase"/>
</dbReference>
<feature type="domain" description="Rieske" evidence="6">
    <location>
        <begin position="13"/>
        <end position="118"/>
    </location>
</feature>
<dbReference type="GO" id="GO:0051537">
    <property type="term" value="F:2 iron, 2 sulfur cluster binding"/>
    <property type="evidence" value="ECO:0007669"/>
    <property type="project" value="UniProtKB-KW"/>
</dbReference>
<dbReference type="GO" id="GO:0046872">
    <property type="term" value="F:metal ion binding"/>
    <property type="evidence" value="ECO:0007669"/>
    <property type="project" value="UniProtKB-KW"/>
</dbReference>
<dbReference type="InterPro" id="IPR017941">
    <property type="entry name" value="Rieske_2Fe-2S"/>
</dbReference>
<dbReference type="GO" id="GO:0051213">
    <property type="term" value="F:dioxygenase activity"/>
    <property type="evidence" value="ECO:0007669"/>
    <property type="project" value="UniProtKB-KW"/>
</dbReference>
<organism evidence="7 8">
    <name type="scientific">Nitrospirillum amazonense</name>
    <dbReference type="NCBI Taxonomy" id="28077"/>
    <lineage>
        <taxon>Bacteria</taxon>
        <taxon>Pseudomonadati</taxon>
        <taxon>Pseudomonadota</taxon>
        <taxon>Alphaproteobacteria</taxon>
        <taxon>Rhodospirillales</taxon>
        <taxon>Azospirillaceae</taxon>
        <taxon>Nitrospirillum</taxon>
    </lineage>
</organism>
<dbReference type="SUPFAM" id="SSF50022">
    <property type="entry name" value="ISP domain"/>
    <property type="match status" value="1"/>
</dbReference>
<keyword evidence="4" id="KW-0408">Iron</keyword>
<evidence type="ECO:0000313" key="7">
    <source>
        <dbReference type="EMBL" id="TWB11897.1"/>
    </source>
</evidence>
<evidence type="ECO:0000256" key="4">
    <source>
        <dbReference type="ARBA" id="ARBA00023004"/>
    </source>
</evidence>
<evidence type="ECO:0000259" key="6">
    <source>
        <dbReference type="PROSITE" id="PS51296"/>
    </source>
</evidence>
<keyword evidence="2" id="KW-0479">Metal-binding</keyword>
<keyword evidence="7" id="KW-0223">Dioxygenase</keyword>
<dbReference type="RefSeq" id="WP_211115367.1">
    <property type="nucleotide sequence ID" value="NZ_VITN01000027.1"/>
</dbReference>
<name>A0A560ERC8_9PROT</name>
<evidence type="ECO:0000256" key="1">
    <source>
        <dbReference type="ARBA" id="ARBA00022714"/>
    </source>
</evidence>
<comment type="caution">
    <text evidence="7">The sequence shown here is derived from an EMBL/GenBank/DDBJ whole genome shotgun (WGS) entry which is preliminary data.</text>
</comment>
<protein>
    <submittedName>
        <fullName evidence="7">Phenylpropionate dioxygenase-like ring-hydroxylating dioxygenase large terminal subunit</fullName>
    </submittedName>
</protein>
<keyword evidence="3" id="KW-0560">Oxidoreductase</keyword>
<dbReference type="Gene3D" id="3.90.380.10">
    <property type="entry name" value="Naphthalene 1,2-dioxygenase Alpha Subunit, Chain A, domain 1"/>
    <property type="match status" value="1"/>
</dbReference>
<accession>A0A560ERC8</accession>
<keyword evidence="1" id="KW-0001">2Fe-2S</keyword>
<evidence type="ECO:0000256" key="3">
    <source>
        <dbReference type="ARBA" id="ARBA00023002"/>
    </source>
</evidence>
<evidence type="ECO:0000313" key="8">
    <source>
        <dbReference type="Proteomes" id="UP000319859"/>
    </source>
</evidence>
<sequence length="344" mass="39471">MAEPNFFLNDIWYYAMPGRTLAVGAMRAQTLLGQPVLFGRTQEGAVFALRDICPHRGIPLSCGRFDGTEVECCYHGWRFDREGKCTDIPSLVEGQDFDLNRIHVRNYPVREISGNVWIWMGAGEPDQEPPQPPGLPADKQPDMVMSMDFPCHLDHAVVGLMDPAHGPFVHQSWFWRSTKSIHAKEKAFGPGPYGFVMKKHRPSSNSRAYTILGGVPETEISFRLPGIRTETISTGKHTVWNLTAVTPVDEGNTRITNLFYWTLPWANLLKPVLRPIAERFLGQDRDVVVMQQQGLRYDPTLMLIKDADTQARWYYQLKNEFRRAREEKRPFENPVRDTVLRWRS</sequence>
<gene>
    <name evidence="7" type="ORF">FBZ89_12731</name>
</gene>
<dbReference type="Proteomes" id="UP000319859">
    <property type="component" value="Unassembled WGS sequence"/>
</dbReference>
<dbReference type="Gene3D" id="2.102.10.10">
    <property type="entry name" value="Rieske [2Fe-2S] iron-sulphur domain"/>
    <property type="match status" value="1"/>
</dbReference>
<dbReference type="EMBL" id="VITN01000027">
    <property type="protein sequence ID" value="TWB11897.1"/>
    <property type="molecule type" value="Genomic_DNA"/>
</dbReference>
<keyword evidence="5" id="KW-0411">Iron-sulfur</keyword>
<proteinExistence type="predicted"/>
<dbReference type="AlphaFoldDB" id="A0A560ERC8"/>
<dbReference type="PROSITE" id="PS51296">
    <property type="entry name" value="RIESKE"/>
    <property type="match status" value="1"/>
</dbReference>
<dbReference type="Pfam" id="PF19112">
    <property type="entry name" value="VanA_C"/>
    <property type="match status" value="1"/>
</dbReference>